<evidence type="ECO:0000256" key="4">
    <source>
        <dbReference type="ARBA" id="ARBA00022840"/>
    </source>
</evidence>
<dbReference type="SUPFAM" id="SSF52540">
    <property type="entry name" value="P-loop containing nucleoside triphosphate hydrolases"/>
    <property type="match status" value="1"/>
</dbReference>
<evidence type="ECO:0008006" key="10">
    <source>
        <dbReference type="Google" id="ProtNLM"/>
    </source>
</evidence>
<keyword evidence="9" id="KW-1185">Reference proteome</keyword>
<dbReference type="InterPro" id="IPR027417">
    <property type="entry name" value="P-loop_NTPase"/>
</dbReference>
<evidence type="ECO:0000256" key="3">
    <source>
        <dbReference type="ARBA" id="ARBA00022741"/>
    </source>
</evidence>
<evidence type="ECO:0000256" key="6">
    <source>
        <dbReference type="ARBA" id="ARBA00023014"/>
    </source>
</evidence>
<reference evidence="8 9" key="1">
    <citation type="journal article" date="2022" name="Gigascience">
        <title>A chromosome-level genome assembly and annotation of the desert horned lizard, Phrynosoma platyrhinos, provides insight into chromosomal rearrangements among reptiles.</title>
        <authorList>
            <person name="Koochekian N."/>
            <person name="Ascanio A."/>
            <person name="Farleigh K."/>
            <person name="Card D.C."/>
            <person name="Schield D.R."/>
            <person name="Castoe T.A."/>
            <person name="Jezkova T."/>
        </authorList>
    </citation>
    <scope>NUCLEOTIDE SEQUENCE [LARGE SCALE GENOMIC DNA]</scope>
    <source>
        <strain evidence="8">NK-2021</strain>
    </source>
</reference>
<evidence type="ECO:0000256" key="1">
    <source>
        <dbReference type="ARBA" id="ARBA00022485"/>
    </source>
</evidence>
<dbReference type="InterPro" id="IPR019591">
    <property type="entry name" value="Mrp/NBP35_ATP-bd"/>
</dbReference>
<feature type="compositionally biased region" description="Basic and acidic residues" evidence="7">
    <location>
        <begin position="361"/>
        <end position="375"/>
    </location>
</feature>
<keyword evidence="6" id="KW-0411">Iron-sulfur</keyword>
<dbReference type="InterPro" id="IPR000808">
    <property type="entry name" value="Mrp-like_CS"/>
</dbReference>
<sequence length="416" mass="45346">MAAERGGGSALVDVPPQECPGTGSDQAGKAEACRGCPNQGVCASGRLEGPDPAIEEIKEKMKTVKHKLLVLSGKGGVGKSTFTLLDIDICGPSIPKIMGLEGEQVHQSGSGWSPVYIEENLGVMSVGFLLSSPDDAVIWRGPKKNGMIKQFLRDVDWGEIDYLIIDTPPGTSDEHLSIVQYLSAAGIDGAVIITTPQKESQIFPPTTGGAEAMCHSYNLPLLGKVPLDPQIGKSCDKGQSFFSVVPNSPATLAYQNIIQRENIRRTSYRNRLRARVQKRPANVNESCEEKTNFAPSFALPCWSQTGTGREKTQKKGLQELRNWYLHRPEVEGEEEEDEDEAGDETLAEPVAKQIGYDGADAEEKVEKRGQRVPRRERPKTRSAAGQLLFVPKVKGDIFSVIRQSLEETKTPVPLLP</sequence>
<feature type="region of interest" description="Disordered" evidence="7">
    <location>
        <begin position="327"/>
        <end position="383"/>
    </location>
</feature>
<keyword evidence="1" id="KW-0004">4Fe-4S</keyword>
<feature type="compositionally biased region" description="Acidic residues" evidence="7">
    <location>
        <begin position="331"/>
        <end position="346"/>
    </location>
</feature>
<organism evidence="8 9">
    <name type="scientific">Phrynosoma platyrhinos</name>
    <name type="common">Desert horned lizard</name>
    <dbReference type="NCBI Taxonomy" id="52577"/>
    <lineage>
        <taxon>Eukaryota</taxon>
        <taxon>Metazoa</taxon>
        <taxon>Chordata</taxon>
        <taxon>Craniata</taxon>
        <taxon>Vertebrata</taxon>
        <taxon>Euteleostomi</taxon>
        <taxon>Lepidosauria</taxon>
        <taxon>Squamata</taxon>
        <taxon>Bifurcata</taxon>
        <taxon>Unidentata</taxon>
        <taxon>Episquamata</taxon>
        <taxon>Toxicofera</taxon>
        <taxon>Iguania</taxon>
        <taxon>Phrynosomatidae</taxon>
        <taxon>Phrynosomatinae</taxon>
        <taxon>Phrynosoma</taxon>
    </lineage>
</organism>
<evidence type="ECO:0000256" key="7">
    <source>
        <dbReference type="SAM" id="MobiDB-lite"/>
    </source>
</evidence>
<dbReference type="PANTHER" id="PTHR23264">
    <property type="entry name" value="NUCLEOTIDE-BINDING PROTEIN NBP35 YEAST -RELATED"/>
    <property type="match status" value="1"/>
</dbReference>
<dbReference type="Gene3D" id="3.40.50.300">
    <property type="entry name" value="P-loop containing nucleotide triphosphate hydrolases"/>
    <property type="match status" value="1"/>
</dbReference>
<gene>
    <name evidence="8" type="ORF">JD844_020110</name>
</gene>
<proteinExistence type="predicted"/>
<name>A0ABQ7TR53_PHRPL</name>
<accession>A0ABQ7TR53</accession>
<dbReference type="EMBL" id="JAIPUX010000026">
    <property type="protein sequence ID" value="KAH0632056.1"/>
    <property type="molecule type" value="Genomic_DNA"/>
</dbReference>
<comment type="caution">
    <text evidence="8">The sequence shown here is derived from an EMBL/GenBank/DDBJ whole genome shotgun (WGS) entry which is preliminary data.</text>
</comment>
<keyword evidence="4" id="KW-0067">ATP-binding</keyword>
<feature type="region of interest" description="Disordered" evidence="7">
    <location>
        <begin position="1"/>
        <end position="30"/>
    </location>
</feature>
<keyword evidence="5" id="KW-0408">Iron</keyword>
<evidence type="ECO:0000256" key="2">
    <source>
        <dbReference type="ARBA" id="ARBA00022723"/>
    </source>
</evidence>
<keyword evidence="3" id="KW-0547">Nucleotide-binding</keyword>
<keyword evidence="2" id="KW-0479">Metal-binding</keyword>
<evidence type="ECO:0000256" key="5">
    <source>
        <dbReference type="ARBA" id="ARBA00023004"/>
    </source>
</evidence>
<evidence type="ECO:0000313" key="8">
    <source>
        <dbReference type="EMBL" id="KAH0632056.1"/>
    </source>
</evidence>
<protein>
    <recommendedName>
        <fullName evidence="10">Cytosolic Fe-S cluster assembly factor NUBP1</fullName>
    </recommendedName>
</protein>
<dbReference type="Proteomes" id="UP000826234">
    <property type="component" value="Unassembled WGS sequence"/>
</dbReference>
<dbReference type="PANTHER" id="PTHR23264:SF35">
    <property type="entry name" value="CYTOSOLIC FE-S CLUSTER ASSEMBLY FACTOR NUBP1"/>
    <property type="match status" value="1"/>
</dbReference>
<evidence type="ECO:0000313" key="9">
    <source>
        <dbReference type="Proteomes" id="UP000826234"/>
    </source>
</evidence>
<dbReference type="CDD" id="cd02037">
    <property type="entry name" value="Mrp_NBP35"/>
    <property type="match status" value="1"/>
</dbReference>
<dbReference type="InterPro" id="IPR033756">
    <property type="entry name" value="YlxH/NBP35"/>
</dbReference>
<dbReference type="PROSITE" id="PS01215">
    <property type="entry name" value="MRP"/>
    <property type="match status" value="1"/>
</dbReference>
<dbReference type="Pfam" id="PF10609">
    <property type="entry name" value="ParA"/>
    <property type="match status" value="1"/>
</dbReference>